<dbReference type="Proteomes" id="UP000242180">
    <property type="component" value="Unassembled WGS sequence"/>
</dbReference>
<organism evidence="2 3">
    <name type="scientific">Syncephalastrum racemosum</name>
    <name type="common">Filamentous fungus</name>
    <dbReference type="NCBI Taxonomy" id="13706"/>
    <lineage>
        <taxon>Eukaryota</taxon>
        <taxon>Fungi</taxon>
        <taxon>Fungi incertae sedis</taxon>
        <taxon>Mucoromycota</taxon>
        <taxon>Mucoromycotina</taxon>
        <taxon>Mucoromycetes</taxon>
        <taxon>Mucorales</taxon>
        <taxon>Syncephalastraceae</taxon>
        <taxon>Syncephalastrum</taxon>
    </lineage>
</organism>
<dbReference type="Pfam" id="PF20776">
    <property type="entry name" value="SLS1_N"/>
    <property type="match status" value="1"/>
</dbReference>
<comment type="caution">
    <text evidence="2">The sequence shown here is derived from an EMBL/GenBank/DDBJ whole genome shotgun (WGS) entry which is preliminary data.</text>
</comment>
<dbReference type="InterPro" id="IPR048400">
    <property type="entry name" value="SLS1_N"/>
</dbReference>
<dbReference type="EMBL" id="MCGN01000003">
    <property type="protein sequence ID" value="ORY99302.1"/>
    <property type="molecule type" value="Genomic_DNA"/>
</dbReference>
<feature type="domain" description="SLS1 N-terminal" evidence="1">
    <location>
        <begin position="64"/>
        <end position="134"/>
    </location>
</feature>
<evidence type="ECO:0000259" key="1">
    <source>
        <dbReference type="Pfam" id="PF20776"/>
    </source>
</evidence>
<dbReference type="OrthoDB" id="5392646at2759"/>
<dbReference type="InParanoid" id="A0A1X2HJX0"/>
<accession>A0A1X2HJX0</accession>
<dbReference type="OMA" id="IARKWEY"/>
<reference evidence="2 3" key="1">
    <citation type="submission" date="2016-07" db="EMBL/GenBank/DDBJ databases">
        <title>Pervasive Adenine N6-methylation of Active Genes in Fungi.</title>
        <authorList>
            <consortium name="DOE Joint Genome Institute"/>
            <person name="Mondo S.J."/>
            <person name="Dannebaum R.O."/>
            <person name="Kuo R.C."/>
            <person name="Labutti K."/>
            <person name="Haridas S."/>
            <person name="Kuo A."/>
            <person name="Salamov A."/>
            <person name="Ahrendt S.R."/>
            <person name="Lipzen A."/>
            <person name="Sullivan W."/>
            <person name="Andreopoulos W.B."/>
            <person name="Clum A."/>
            <person name="Lindquist E."/>
            <person name="Daum C."/>
            <person name="Ramamoorthy G.K."/>
            <person name="Gryganskyi A."/>
            <person name="Culley D."/>
            <person name="Magnuson J.K."/>
            <person name="James T.Y."/>
            <person name="O'Malley M.A."/>
            <person name="Stajich J.E."/>
            <person name="Spatafora J.W."/>
            <person name="Visel A."/>
            <person name="Grigoriev I.V."/>
        </authorList>
    </citation>
    <scope>NUCLEOTIDE SEQUENCE [LARGE SCALE GENOMIC DNA]</scope>
    <source>
        <strain evidence="2 3">NRRL 2496</strain>
    </source>
</reference>
<sequence length="663" mass="75077">MASLRCTLSWVRAPLVRPSLNTRPMCARFHAAAIRRSNDDNLFPDDSAAQDRTIFGAIEALQPVYKQRSDEEEKRYKSVLSNKEYKKVRDSLNNSFTVPQLRLYLRQQQRFANKSLRKRDLISHIMHDLWGLKSKDMIEEEERQRRKHDIKHIGRGAKHDLFFLVQDNGEALRQIEQQEQVRITVQFDQLKYVIEGQPDNVERARHKVEGSLDFKHTAANIPQLTAHLAWNDFTSRIGPIVTDISKVCEAYIDLIDQKFHFWARTEDAIEDAQHMLELSLTELEFTEKPSLNASDGAVIEYPSTQLDLQFMPVHDPLALPLVSRSFGWSRIQKSQVTPIDTSVNELPYYFVHSRDPEQAKSQGSLHWSSIKDRLLEPLDISKGEVTRLKATFGNALFQNPILGQGPNILQPGLVGNFSLNGLQGYLANVSSGRKSFMATHPPTRLTAPFMPISIEGGRHRRSVHLHYVNRSLLATLGDVHAEQGGLERLEVGFNVQETGDLQLDRIVGEHGRSTIDMLDLAGTIDVRLLANRCTLFGTSEQPGVQSLTPVMSELLEQCGSVGYSELECPMALTKVTQEEDMTLAHILFRYDSQYLVDNAMVIVSDIEDQITRSSRTELSVVPVEANTVPDSVDDIKLAGVESWDSFVDTVHSIARRWRYAPSS</sequence>
<evidence type="ECO:0000313" key="3">
    <source>
        <dbReference type="Proteomes" id="UP000242180"/>
    </source>
</evidence>
<dbReference type="AlphaFoldDB" id="A0A1X2HJX0"/>
<protein>
    <recommendedName>
        <fullName evidence="1">SLS1 N-terminal domain-containing protein</fullName>
    </recommendedName>
</protein>
<gene>
    <name evidence="2" type="ORF">BCR43DRAFT_562586</name>
</gene>
<dbReference type="STRING" id="13706.A0A1X2HJX0"/>
<keyword evidence="3" id="KW-1185">Reference proteome</keyword>
<proteinExistence type="predicted"/>
<name>A0A1X2HJX0_SYNRA</name>
<evidence type="ECO:0000313" key="2">
    <source>
        <dbReference type="EMBL" id="ORY99302.1"/>
    </source>
</evidence>